<dbReference type="Proteomes" id="UP000655443">
    <property type="component" value="Unassembled WGS sequence"/>
</dbReference>
<keyword evidence="3" id="KW-1185">Reference proteome</keyword>
<dbReference type="InterPro" id="IPR029058">
    <property type="entry name" value="AB_hydrolase_fold"/>
</dbReference>
<protein>
    <recommendedName>
        <fullName evidence="1">DUF1023 domain-containing protein</fullName>
    </recommendedName>
</protein>
<comment type="caution">
    <text evidence="2">The sequence shown here is derived from an EMBL/GenBank/DDBJ whole genome shotgun (WGS) entry which is preliminary data.</text>
</comment>
<dbReference type="Pfam" id="PF06259">
    <property type="entry name" value="Abhydrolase_8"/>
    <property type="match status" value="1"/>
</dbReference>
<dbReference type="AlphaFoldDB" id="A0A919D6V4"/>
<accession>A0A919D6V4</accession>
<evidence type="ECO:0000259" key="1">
    <source>
        <dbReference type="Pfam" id="PF06259"/>
    </source>
</evidence>
<sequence>MGEFSGIDPGALLKTINSLKGDKERLRNGASSIKAQFDRFGIDAEPLTSLVAICGWLDDQLPMLQRRQALGAALEKERPGIGNTVRIPEPYSMGAADAALLQQALANKDQATINLVKGDLRKHLNDREFLQAYSDASPPNDVTAFQGLPADAADKLNRLRLEAAVQKPDCPQRLKKLWKHLTNPKDPQYTPDMFLLGFDDVDMGHVAVSYGNPDTAANTAVYVPGTGSSLDGASGDLNRALTLNSTTNTQKPDSTASIYWLGYDAPQWDDLPGGPTVPDYADAGAPKLAAFVNSLKPNHIGAGHVTLIGHSYGSTVIGDAFAHAGMKADGVIFVGSPGVTVDKASDLHLDPSHVWAGKAKFDPVPEVSVPLNPLEWHDDHHIRFGNDPTSSAFGGQTFDTGDGSGVDHAHSEYWDAGPSLNNMTNIVLGQPQKVTAMPTEQKIGAIPNIWSPIDVGGAVLQNAGHAMDDWGTPIEHAGDSMHALGVAGDNLVGAGGDLLSGDADGALDGLGDVGDDLKASGKGILHAGEDLLDW</sequence>
<reference evidence="2" key="2">
    <citation type="submission" date="2020-09" db="EMBL/GenBank/DDBJ databases">
        <authorList>
            <person name="Sun Q."/>
            <person name="Ohkuma M."/>
        </authorList>
    </citation>
    <scope>NUCLEOTIDE SEQUENCE</scope>
    <source>
        <strain evidence="2">JCM 4714</strain>
    </source>
</reference>
<dbReference type="SUPFAM" id="SSF53474">
    <property type="entry name" value="alpha/beta-Hydrolases"/>
    <property type="match status" value="1"/>
</dbReference>
<proteinExistence type="predicted"/>
<evidence type="ECO:0000313" key="3">
    <source>
        <dbReference type="Proteomes" id="UP000655443"/>
    </source>
</evidence>
<gene>
    <name evidence="2" type="ORF">GCM10010339_72450</name>
</gene>
<feature type="domain" description="DUF1023" evidence="1">
    <location>
        <begin position="200"/>
        <end position="367"/>
    </location>
</feature>
<evidence type="ECO:0000313" key="2">
    <source>
        <dbReference type="EMBL" id="GHE11716.1"/>
    </source>
</evidence>
<dbReference type="EMBL" id="BMVG01000030">
    <property type="protein sequence ID" value="GHE11716.1"/>
    <property type="molecule type" value="Genomic_DNA"/>
</dbReference>
<organism evidence="2 3">
    <name type="scientific">Streptomyces alanosinicus</name>
    <dbReference type="NCBI Taxonomy" id="68171"/>
    <lineage>
        <taxon>Bacteria</taxon>
        <taxon>Bacillati</taxon>
        <taxon>Actinomycetota</taxon>
        <taxon>Actinomycetes</taxon>
        <taxon>Kitasatosporales</taxon>
        <taxon>Streptomycetaceae</taxon>
        <taxon>Streptomyces</taxon>
    </lineage>
</organism>
<reference evidence="2" key="1">
    <citation type="journal article" date="2014" name="Int. J. Syst. Evol. Microbiol.">
        <title>Complete genome sequence of Corynebacterium casei LMG S-19264T (=DSM 44701T), isolated from a smear-ripened cheese.</title>
        <authorList>
            <consortium name="US DOE Joint Genome Institute (JGI-PGF)"/>
            <person name="Walter F."/>
            <person name="Albersmeier A."/>
            <person name="Kalinowski J."/>
            <person name="Ruckert C."/>
        </authorList>
    </citation>
    <scope>NUCLEOTIDE SEQUENCE</scope>
    <source>
        <strain evidence="2">JCM 4714</strain>
    </source>
</reference>
<dbReference type="InterPro" id="IPR010427">
    <property type="entry name" value="DUF1023"/>
</dbReference>
<dbReference type="RefSeq" id="WP_189957863.1">
    <property type="nucleotide sequence ID" value="NZ_BMVG01000030.1"/>
</dbReference>
<dbReference type="Gene3D" id="3.40.50.1820">
    <property type="entry name" value="alpha/beta hydrolase"/>
    <property type="match status" value="1"/>
</dbReference>
<name>A0A919D6V4_9ACTN</name>